<dbReference type="PANTHER" id="PTHR45527:SF1">
    <property type="entry name" value="FATTY ACID SYNTHASE"/>
    <property type="match status" value="1"/>
</dbReference>
<dbReference type="PROSITE" id="PS50075">
    <property type="entry name" value="CARRIER"/>
    <property type="match status" value="1"/>
</dbReference>
<dbReference type="InterPro" id="IPR000873">
    <property type="entry name" value="AMP-dep_synth/lig_dom"/>
</dbReference>
<dbReference type="PANTHER" id="PTHR45527">
    <property type="entry name" value="NONRIBOSOMAL PEPTIDE SYNTHETASE"/>
    <property type="match status" value="1"/>
</dbReference>
<dbReference type="Pfam" id="PF00501">
    <property type="entry name" value="AMP-binding"/>
    <property type="match status" value="1"/>
</dbReference>
<dbReference type="GO" id="GO:0044550">
    <property type="term" value="P:secondary metabolite biosynthetic process"/>
    <property type="evidence" value="ECO:0007669"/>
    <property type="project" value="TreeGrafter"/>
</dbReference>
<dbReference type="InterPro" id="IPR042099">
    <property type="entry name" value="ANL_N_sf"/>
</dbReference>
<feature type="domain" description="Carrier" evidence="4">
    <location>
        <begin position="595"/>
        <end position="670"/>
    </location>
</feature>
<keyword evidence="1" id="KW-0596">Phosphopantetheine</keyword>
<dbReference type="SMART" id="SM00823">
    <property type="entry name" value="PKS_PP"/>
    <property type="match status" value="1"/>
</dbReference>
<dbReference type="GO" id="GO:0043041">
    <property type="term" value="P:amino acid activation for nonribosomal peptide biosynthetic process"/>
    <property type="evidence" value="ECO:0007669"/>
    <property type="project" value="TreeGrafter"/>
</dbReference>
<gene>
    <name evidence="5" type="ORF">C0216_32065</name>
</gene>
<dbReference type="CDD" id="cd05930">
    <property type="entry name" value="A_NRPS"/>
    <property type="match status" value="1"/>
</dbReference>
<sequence>MTFMTSNRRTWMPFPRSMRSGSESFSAKDLYTAAVPSSGVRGAGRQGCARAAGTDESGRGRSRRVPGGFPAGSRNASGRIREGRLRSMRAMTRHQLALDAVMEHALRSPDGPAVVCGGSVLSYGALREAAEAAARELDADPRSAGADRIGILSHRTAGAVVYALAAWLSGRSFVFADPRAAPEALAHIRESAGLGVVVDPRTGAFDAAAEPPPVGASAGREWVRDPAEREAYVLYTSGSSGRPKGVSVSQRNLAASNAARVEVYERFGRPVFLLLSPFHFDSSVAGVWGTLAVGGTLVVADEEERRNPQALAGLIAAYGVTQTLTVPSFHSELLDTAREDAGVAAALERLRVVVCAGESLARSVIDRHFALLPGVVLGNEYGPTECTVWSTYRFYTEPADSTIGFAIPGATVHLLDERLRAVPLGAAGQIAVSGPTVARGYVGDEALTRARFTDVETGPGRLERVYLTGDLGRWLPEGGLEFVGRLDNEVKIRGVRVHIEAVEEAIAAHPGLRAAAVAYDAESATSYAFAVREPGAEVDAASVRRVVEEALSAAVVPDRIVFLPSLPRSAHDKIDRAALLASVRRPAPAAAAPAPVAGGLAAQIARAWEEVLGVPVRGTEQDTFFDLGGNSLSVLRLSRALGRIAGRTLPVRQVYRCGTIPEQVELLSQP</sequence>
<dbReference type="InterPro" id="IPR006162">
    <property type="entry name" value="Ppantetheine_attach_site"/>
</dbReference>
<geneLocation type="plasmid" evidence="5 6">
    <name>unnamed2</name>
</geneLocation>
<dbReference type="AlphaFoldDB" id="A0A344UB58"/>
<evidence type="ECO:0000256" key="3">
    <source>
        <dbReference type="SAM" id="MobiDB-lite"/>
    </source>
</evidence>
<dbReference type="Pfam" id="PF13193">
    <property type="entry name" value="AMP-binding_C"/>
    <property type="match status" value="1"/>
</dbReference>
<name>A0A344UB58_9ACTN</name>
<dbReference type="SUPFAM" id="SSF47336">
    <property type="entry name" value="ACP-like"/>
    <property type="match status" value="1"/>
</dbReference>
<protein>
    <submittedName>
        <fullName evidence="5">Amino acid adenylation protein</fullName>
    </submittedName>
</protein>
<reference evidence="5 6" key="1">
    <citation type="submission" date="2018-01" db="EMBL/GenBank/DDBJ databases">
        <title>Draft genome Sequence of streptomyces globosus LZH-48.</title>
        <authorList>
            <person name="Ran K."/>
            <person name="Li Z."/>
            <person name="Wei S."/>
            <person name="Dong R."/>
        </authorList>
    </citation>
    <scope>NUCLEOTIDE SEQUENCE [LARGE SCALE GENOMIC DNA]</scope>
    <source>
        <strain evidence="5 6">LZH-48</strain>
        <plasmid evidence="5 6">unnamed2</plasmid>
    </source>
</reference>
<dbReference type="SUPFAM" id="SSF56801">
    <property type="entry name" value="Acetyl-CoA synthetase-like"/>
    <property type="match status" value="1"/>
</dbReference>
<keyword evidence="5" id="KW-0614">Plasmid</keyword>
<evidence type="ECO:0000256" key="2">
    <source>
        <dbReference type="ARBA" id="ARBA00022553"/>
    </source>
</evidence>
<dbReference type="Pfam" id="PF00550">
    <property type="entry name" value="PP-binding"/>
    <property type="match status" value="1"/>
</dbReference>
<dbReference type="InterPro" id="IPR009081">
    <property type="entry name" value="PP-bd_ACP"/>
</dbReference>
<evidence type="ECO:0000259" key="4">
    <source>
        <dbReference type="PROSITE" id="PS50075"/>
    </source>
</evidence>
<dbReference type="PROSITE" id="PS00455">
    <property type="entry name" value="AMP_BINDING"/>
    <property type="match status" value="1"/>
</dbReference>
<dbReference type="OrthoDB" id="2472181at2"/>
<dbReference type="InterPro" id="IPR036736">
    <property type="entry name" value="ACP-like_sf"/>
</dbReference>
<dbReference type="InterPro" id="IPR025110">
    <property type="entry name" value="AMP-bd_C"/>
</dbReference>
<evidence type="ECO:0000256" key="1">
    <source>
        <dbReference type="ARBA" id="ARBA00022450"/>
    </source>
</evidence>
<dbReference type="EMBL" id="CP030864">
    <property type="protein sequence ID" value="AXE28129.1"/>
    <property type="molecule type" value="Genomic_DNA"/>
</dbReference>
<dbReference type="InterPro" id="IPR020806">
    <property type="entry name" value="PKS_PP-bd"/>
</dbReference>
<feature type="region of interest" description="Disordered" evidence="3">
    <location>
        <begin position="38"/>
        <end position="81"/>
    </location>
</feature>
<evidence type="ECO:0000313" key="6">
    <source>
        <dbReference type="Proteomes" id="UP000252004"/>
    </source>
</evidence>
<dbReference type="GO" id="GO:0017000">
    <property type="term" value="P:antibiotic biosynthetic process"/>
    <property type="evidence" value="ECO:0007669"/>
    <property type="project" value="UniProtKB-ARBA"/>
</dbReference>
<evidence type="ECO:0000313" key="5">
    <source>
        <dbReference type="EMBL" id="AXE28129.1"/>
    </source>
</evidence>
<dbReference type="Gene3D" id="3.40.50.12780">
    <property type="entry name" value="N-terminal domain of ligase-like"/>
    <property type="match status" value="1"/>
</dbReference>
<proteinExistence type="predicted"/>
<dbReference type="Gene3D" id="1.10.1200.10">
    <property type="entry name" value="ACP-like"/>
    <property type="match status" value="1"/>
</dbReference>
<dbReference type="GO" id="GO:0005737">
    <property type="term" value="C:cytoplasm"/>
    <property type="evidence" value="ECO:0007669"/>
    <property type="project" value="TreeGrafter"/>
</dbReference>
<dbReference type="InterPro" id="IPR020845">
    <property type="entry name" value="AMP-binding_CS"/>
</dbReference>
<keyword evidence="6" id="KW-1185">Reference proteome</keyword>
<dbReference type="Proteomes" id="UP000252004">
    <property type="component" value="Plasmid unnamed2"/>
</dbReference>
<dbReference type="GO" id="GO:0031177">
    <property type="term" value="F:phosphopantetheine binding"/>
    <property type="evidence" value="ECO:0007669"/>
    <property type="project" value="InterPro"/>
</dbReference>
<dbReference type="KEGG" id="sgz:C0216_32065"/>
<dbReference type="Gene3D" id="3.30.300.30">
    <property type="match status" value="1"/>
</dbReference>
<dbReference type="InterPro" id="IPR045851">
    <property type="entry name" value="AMP-bd_C_sf"/>
</dbReference>
<organism evidence="5 6">
    <name type="scientific">Streptomyces globosus</name>
    <dbReference type="NCBI Taxonomy" id="68209"/>
    <lineage>
        <taxon>Bacteria</taxon>
        <taxon>Bacillati</taxon>
        <taxon>Actinomycetota</taxon>
        <taxon>Actinomycetes</taxon>
        <taxon>Kitasatosporales</taxon>
        <taxon>Streptomycetaceae</taxon>
        <taxon>Streptomyces</taxon>
    </lineage>
</organism>
<accession>A0A344UB58</accession>
<keyword evidence="2" id="KW-0597">Phosphoprotein</keyword>
<dbReference type="PROSITE" id="PS00012">
    <property type="entry name" value="PHOSPHOPANTETHEINE"/>
    <property type="match status" value="1"/>
</dbReference>